<reference evidence="4 5" key="1">
    <citation type="journal article" date="2018" name="Sci. Rep.">
        <title>Comparative analysis of the Pocillopora damicornis genome highlights role of immune system in coral evolution.</title>
        <authorList>
            <person name="Cunning R."/>
            <person name="Bay R.A."/>
            <person name="Gillette P."/>
            <person name="Baker A.C."/>
            <person name="Traylor-Knowles N."/>
        </authorList>
    </citation>
    <scope>NUCLEOTIDE SEQUENCE [LARGE SCALE GENOMIC DNA]</scope>
    <source>
        <strain evidence="4">RSMAS</strain>
        <tissue evidence="4">Whole animal</tissue>
    </source>
</reference>
<evidence type="ECO:0000313" key="4">
    <source>
        <dbReference type="EMBL" id="RMX42827.1"/>
    </source>
</evidence>
<dbReference type="AlphaFoldDB" id="A0A3M6TN56"/>
<sequence length="411" mass="47402">MDCSAEEMWEKLRCHRVQIVQELRVDRCVLFDYLRSKDVFDAEDCQIVHAERTNEQRASKLLDILATKGTKGLQHFIDVLQLLNPGLYEKLTGQRVTPSLTSQCGVDILNIHLKEDQQLKARLEELITGSDVNGNFLQNLLVQAIIGELLSAVGEVKKLKSQVDEERAKNANLLNEIKKLSQIFEEEQCKSTKLSETISLLQGNCKTVEHLTIRNRELEMERDQTVSELPQLKSWDEVLKAFYEIEEKSKQQYQERYESNTAEISALRERLIRVEEDLKCLKMGRKNSLNSSNLVNESDGHEWKEWLSRIPYEVLVAMACCPSDQGSVDDRISSSNISNFGIPPSSPAEYDHQWKQSQKEVIYGQWKKENETPDGCYVIDDSIKPQPRPRADALDRSRTSRYKFRALRRIP</sequence>
<dbReference type="InterPro" id="IPR011029">
    <property type="entry name" value="DEATH-like_dom_sf"/>
</dbReference>
<evidence type="ECO:0000313" key="5">
    <source>
        <dbReference type="Proteomes" id="UP000275408"/>
    </source>
</evidence>
<dbReference type="CDD" id="cd01671">
    <property type="entry name" value="CARD"/>
    <property type="match status" value="1"/>
</dbReference>
<dbReference type="PROSITE" id="PS50209">
    <property type="entry name" value="CARD"/>
    <property type="match status" value="1"/>
</dbReference>
<evidence type="ECO:0000259" key="3">
    <source>
        <dbReference type="PROSITE" id="PS50209"/>
    </source>
</evidence>
<feature type="domain" description="CARD" evidence="3">
    <location>
        <begin position="4"/>
        <end position="95"/>
    </location>
</feature>
<proteinExistence type="predicted"/>
<dbReference type="Gene3D" id="1.10.533.10">
    <property type="entry name" value="Death Domain, Fas"/>
    <property type="match status" value="1"/>
</dbReference>
<protein>
    <recommendedName>
        <fullName evidence="3">CARD domain-containing protein</fullName>
    </recommendedName>
</protein>
<dbReference type="GO" id="GO:0002020">
    <property type="term" value="F:protease binding"/>
    <property type="evidence" value="ECO:0007669"/>
    <property type="project" value="InterPro"/>
</dbReference>
<name>A0A3M6TN56_POCDA</name>
<keyword evidence="1" id="KW-0175">Coiled coil</keyword>
<dbReference type="Proteomes" id="UP000275408">
    <property type="component" value="Unassembled WGS sequence"/>
</dbReference>
<accession>A0A3M6TN56</accession>
<feature type="region of interest" description="Disordered" evidence="2">
    <location>
        <begin position="371"/>
        <end position="395"/>
    </location>
</feature>
<dbReference type="PANTHER" id="PTHR15034:SF5">
    <property type="entry name" value="DEATH DOMAIN-CONTAINING PROTEIN CRADD"/>
    <property type="match status" value="1"/>
</dbReference>
<dbReference type="InterPro" id="IPR037939">
    <property type="entry name" value="CRADD"/>
</dbReference>
<dbReference type="SUPFAM" id="SSF47986">
    <property type="entry name" value="DEATH domain"/>
    <property type="match status" value="1"/>
</dbReference>
<organism evidence="4 5">
    <name type="scientific">Pocillopora damicornis</name>
    <name type="common">Cauliflower coral</name>
    <name type="synonym">Millepora damicornis</name>
    <dbReference type="NCBI Taxonomy" id="46731"/>
    <lineage>
        <taxon>Eukaryota</taxon>
        <taxon>Metazoa</taxon>
        <taxon>Cnidaria</taxon>
        <taxon>Anthozoa</taxon>
        <taxon>Hexacorallia</taxon>
        <taxon>Scleractinia</taxon>
        <taxon>Astrocoeniina</taxon>
        <taxon>Pocilloporidae</taxon>
        <taxon>Pocillopora</taxon>
    </lineage>
</organism>
<feature type="coiled-coil region" evidence="1">
    <location>
        <begin position="156"/>
        <end position="277"/>
    </location>
</feature>
<dbReference type="InterPro" id="IPR001315">
    <property type="entry name" value="CARD"/>
</dbReference>
<dbReference type="PANTHER" id="PTHR15034">
    <property type="entry name" value="DEATH DOMAIN-CONTAINING PROTEIN CRADD"/>
    <property type="match status" value="1"/>
</dbReference>
<dbReference type="OrthoDB" id="5976142at2759"/>
<dbReference type="GO" id="GO:0070513">
    <property type="term" value="F:death domain binding"/>
    <property type="evidence" value="ECO:0007669"/>
    <property type="project" value="InterPro"/>
</dbReference>
<keyword evidence="5" id="KW-1185">Reference proteome</keyword>
<dbReference type="EMBL" id="RCHS01003253">
    <property type="protein sequence ID" value="RMX42827.1"/>
    <property type="molecule type" value="Genomic_DNA"/>
</dbReference>
<dbReference type="Pfam" id="PF00619">
    <property type="entry name" value="CARD"/>
    <property type="match status" value="1"/>
</dbReference>
<gene>
    <name evidence="4" type="ORF">pdam_00005104</name>
</gene>
<dbReference type="STRING" id="46731.A0A3M6TN56"/>
<comment type="caution">
    <text evidence="4">The sequence shown here is derived from an EMBL/GenBank/DDBJ whole genome shotgun (WGS) entry which is preliminary data.</text>
</comment>
<evidence type="ECO:0000256" key="2">
    <source>
        <dbReference type="SAM" id="MobiDB-lite"/>
    </source>
</evidence>
<dbReference type="GO" id="GO:0042981">
    <property type="term" value="P:regulation of apoptotic process"/>
    <property type="evidence" value="ECO:0007669"/>
    <property type="project" value="InterPro"/>
</dbReference>
<evidence type="ECO:0000256" key="1">
    <source>
        <dbReference type="SAM" id="Coils"/>
    </source>
</evidence>